<evidence type="ECO:0000256" key="6">
    <source>
        <dbReference type="ARBA" id="ARBA00023136"/>
    </source>
</evidence>
<dbReference type="AlphaFoldDB" id="A0A1S9DNV4"/>
<evidence type="ECO:0000259" key="10">
    <source>
        <dbReference type="PROSITE" id="PS50850"/>
    </source>
</evidence>
<dbReference type="InterPro" id="IPR036259">
    <property type="entry name" value="MFS_trans_sf"/>
</dbReference>
<dbReference type="InterPro" id="IPR003663">
    <property type="entry name" value="Sugar/inositol_transpt"/>
</dbReference>
<feature type="transmembrane region" description="Helical" evidence="9">
    <location>
        <begin position="128"/>
        <end position="151"/>
    </location>
</feature>
<proteinExistence type="inferred from homology"/>
<feature type="transmembrane region" description="Helical" evidence="9">
    <location>
        <begin position="73"/>
        <end position="92"/>
    </location>
</feature>
<keyword evidence="11" id="KW-0762">Sugar transport</keyword>
<evidence type="ECO:0000256" key="9">
    <source>
        <dbReference type="SAM" id="Phobius"/>
    </source>
</evidence>
<comment type="caution">
    <text evidence="11">The sequence shown here is derived from an EMBL/GenBank/DDBJ whole genome shotgun (WGS) entry which is preliminary data.</text>
</comment>
<feature type="region of interest" description="Disordered" evidence="8">
    <location>
        <begin position="509"/>
        <end position="554"/>
    </location>
</feature>
<feature type="transmembrane region" description="Helical" evidence="9">
    <location>
        <begin position="331"/>
        <end position="349"/>
    </location>
</feature>
<reference evidence="11 12" key="1">
    <citation type="submission" date="2016-10" db="EMBL/GenBank/DDBJ databases">
        <title>Genome sequencing of Aspergillus oryzae BCC7051.</title>
        <authorList>
            <person name="Thammarongtham C."/>
            <person name="Vorapreeda T."/>
            <person name="Nookaew I."/>
            <person name="Srisuk T."/>
            <person name="Land M."/>
            <person name="Jeennor S."/>
            <person name="Laoteng K."/>
        </authorList>
    </citation>
    <scope>NUCLEOTIDE SEQUENCE [LARGE SCALE GENOMIC DNA]</scope>
    <source>
        <strain evidence="11 12">BCC7051</strain>
    </source>
</reference>
<dbReference type="Gene3D" id="1.20.1250.20">
    <property type="entry name" value="MFS general substrate transporter like domains"/>
    <property type="match status" value="1"/>
</dbReference>
<keyword evidence="4 9" id="KW-0812">Transmembrane</keyword>
<dbReference type="InterPro" id="IPR005829">
    <property type="entry name" value="Sugar_transporter_CS"/>
</dbReference>
<feature type="transmembrane region" description="Helical" evidence="9">
    <location>
        <begin position="104"/>
        <end position="122"/>
    </location>
</feature>
<dbReference type="OrthoDB" id="508119at2759"/>
<keyword evidence="5 9" id="KW-1133">Transmembrane helix</keyword>
<evidence type="ECO:0000256" key="5">
    <source>
        <dbReference type="ARBA" id="ARBA00022989"/>
    </source>
</evidence>
<dbReference type="PRINTS" id="PR00171">
    <property type="entry name" value="SUGRTRNSPORT"/>
</dbReference>
<dbReference type="InterPro" id="IPR005828">
    <property type="entry name" value="MFS_sugar_transport-like"/>
</dbReference>
<evidence type="ECO:0000256" key="8">
    <source>
        <dbReference type="SAM" id="MobiDB-lite"/>
    </source>
</evidence>
<feature type="transmembrane region" description="Helical" evidence="9">
    <location>
        <begin position="390"/>
        <end position="417"/>
    </location>
</feature>
<dbReference type="PANTHER" id="PTHR48022">
    <property type="entry name" value="PLASTIDIC GLUCOSE TRANSPORTER 4"/>
    <property type="match status" value="1"/>
</dbReference>
<comment type="similarity">
    <text evidence="2 7">Belongs to the major facilitator superfamily. Sugar transporter (TC 2.A.1.1) family.</text>
</comment>
<feature type="transmembrane region" description="Helical" evidence="9">
    <location>
        <begin position="358"/>
        <end position="378"/>
    </location>
</feature>
<feature type="transmembrane region" description="Helical" evidence="9">
    <location>
        <begin position="289"/>
        <end position="311"/>
    </location>
</feature>
<accession>A0A1S9DNV4</accession>
<feature type="compositionally biased region" description="Basic and acidic residues" evidence="8">
    <location>
        <begin position="532"/>
        <end position="547"/>
    </location>
</feature>
<feature type="transmembrane region" description="Helical" evidence="9">
    <location>
        <begin position="24"/>
        <end position="53"/>
    </location>
</feature>
<dbReference type="PANTHER" id="PTHR48022:SF21">
    <property type="entry name" value="QUINATE TRANSPORTER, PUTATIVE (AFU_ORTHOLOGUE AFUA_6G06960)-RELATED"/>
    <property type="match status" value="1"/>
</dbReference>
<organism evidence="11 12">
    <name type="scientific">Aspergillus oryzae</name>
    <name type="common">Yellow koji mold</name>
    <dbReference type="NCBI Taxonomy" id="5062"/>
    <lineage>
        <taxon>Eukaryota</taxon>
        <taxon>Fungi</taxon>
        <taxon>Dikarya</taxon>
        <taxon>Ascomycota</taxon>
        <taxon>Pezizomycotina</taxon>
        <taxon>Eurotiomycetes</taxon>
        <taxon>Eurotiomycetidae</taxon>
        <taxon>Eurotiales</taxon>
        <taxon>Aspergillaceae</taxon>
        <taxon>Aspergillus</taxon>
        <taxon>Aspergillus subgen. Circumdati</taxon>
    </lineage>
</organism>
<dbReference type="InterPro" id="IPR020846">
    <property type="entry name" value="MFS_dom"/>
</dbReference>
<dbReference type="Proteomes" id="UP000190312">
    <property type="component" value="Unassembled WGS sequence"/>
</dbReference>
<evidence type="ECO:0000256" key="7">
    <source>
        <dbReference type="RuleBase" id="RU003346"/>
    </source>
</evidence>
<evidence type="ECO:0000256" key="2">
    <source>
        <dbReference type="ARBA" id="ARBA00010992"/>
    </source>
</evidence>
<dbReference type="PROSITE" id="PS00217">
    <property type="entry name" value="SUGAR_TRANSPORT_2"/>
    <property type="match status" value="1"/>
</dbReference>
<name>A0A1S9DNV4_ASPOZ</name>
<dbReference type="PROSITE" id="PS50850">
    <property type="entry name" value="MFS"/>
    <property type="match status" value="1"/>
</dbReference>
<dbReference type="PROSITE" id="PS00216">
    <property type="entry name" value="SUGAR_TRANSPORT_1"/>
    <property type="match status" value="2"/>
</dbReference>
<sequence>MSVILRRLVHNEAMREDPKEIYGWRVYMLACSACFGGMLFGMETGIIGGVLTMDPFQVKYGLKNLGDIGEANLSANIVSTLQAGCFFGALIASPVADKWGRKTGLISASLIAIVGVIMQVAASGHLEAMYIGRLINGFGVGFASMINPLYVSENAPRAIRGGLTGLYQLFITMGIMLAFWINYGSSLHIKGTAQYMVPLAMQALPALLMLVGMLLCNESPRWLAKQDRWEDARKTLSRVRNLPSTHQYIENEFQDIVNQLEHERQLIGGSGFWDLMKEMWLIPGNRKRAMISIFLMVCQQMTGTNAINYYAPQIFENLGITGTTTGLFATGVYGIVKVVACAVFLVFVADSLGRRRSLLWTSVAQGLAMLYIGLYIRIAPPVEGQPVIPAGYVALVCIFLFAACFQFGWGPVCWIYVSEIPTARLRSLNVAMAAATQWLFNFVVSRAVPNMLATVGANGYGLYQLRNLKILMDDLTRTVIDDLGQKPTFFCPRTPSLPYYSFDLTPATETSAAEAPKEAPAENTQATPAAAAEKENEAPAEQPKEEAGMYTIPE</sequence>
<feature type="transmembrane region" description="Helical" evidence="9">
    <location>
        <begin position="195"/>
        <end position="216"/>
    </location>
</feature>
<dbReference type="GO" id="GO:0005351">
    <property type="term" value="F:carbohydrate:proton symporter activity"/>
    <property type="evidence" value="ECO:0007669"/>
    <property type="project" value="TreeGrafter"/>
</dbReference>
<evidence type="ECO:0000256" key="4">
    <source>
        <dbReference type="ARBA" id="ARBA00022692"/>
    </source>
</evidence>
<evidence type="ECO:0000256" key="3">
    <source>
        <dbReference type="ARBA" id="ARBA00022448"/>
    </source>
</evidence>
<dbReference type="InterPro" id="IPR050360">
    <property type="entry name" value="MFS_Sugar_Transporters"/>
</dbReference>
<dbReference type="Pfam" id="PF00083">
    <property type="entry name" value="Sugar_tr"/>
    <property type="match status" value="1"/>
</dbReference>
<evidence type="ECO:0000256" key="1">
    <source>
        <dbReference type="ARBA" id="ARBA00004141"/>
    </source>
</evidence>
<gene>
    <name evidence="11" type="ORF">OAory_01065730</name>
</gene>
<dbReference type="VEuPathDB" id="FungiDB:AO090003000077"/>
<protein>
    <submittedName>
        <fullName evidence="11">Sugar transporter</fullName>
    </submittedName>
</protein>
<feature type="transmembrane region" description="Helical" evidence="9">
    <location>
        <begin position="163"/>
        <end position="183"/>
    </location>
</feature>
<dbReference type="EMBL" id="MKZY01000004">
    <property type="protein sequence ID" value="OOO10765.1"/>
    <property type="molecule type" value="Genomic_DNA"/>
</dbReference>
<keyword evidence="6 9" id="KW-0472">Membrane</keyword>
<dbReference type="SUPFAM" id="SSF103473">
    <property type="entry name" value="MFS general substrate transporter"/>
    <property type="match status" value="1"/>
</dbReference>
<comment type="subcellular location">
    <subcellularLocation>
        <location evidence="1">Membrane</location>
        <topology evidence="1">Multi-pass membrane protein</topology>
    </subcellularLocation>
</comment>
<evidence type="ECO:0000313" key="12">
    <source>
        <dbReference type="Proteomes" id="UP000190312"/>
    </source>
</evidence>
<keyword evidence="3 7" id="KW-0813">Transport</keyword>
<dbReference type="FunFam" id="1.20.1250.20:FF:000026">
    <property type="entry name" value="MFS quinate transporter QutD"/>
    <property type="match status" value="1"/>
</dbReference>
<evidence type="ECO:0000313" key="11">
    <source>
        <dbReference type="EMBL" id="OOO10765.1"/>
    </source>
</evidence>
<feature type="domain" description="Major facilitator superfamily (MFS) profile" evidence="10">
    <location>
        <begin position="29"/>
        <end position="484"/>
    </location>
</feature>
<feature type="compositionally biased region" description="Low complexity" evidence="8">
    <location>
        <begin position="521"/>
        <end position="531"/>
    </location>
</feature>
<dbReference type="NCBIfam" id="TIGR00879">
    <property type="entry name" value="SP"/>
    <property type="match status" value="1"/>
</dbReference>
<dbReference type="GO" id="GO:0016020">
    <property type="term" value="C:membrane"/>
    <property type="evidence" value="ECO:0007669"/>
    <property type="project" value="UniProtKB-SubCell"/>
</dbReference>